<dbReference type="Pfam" id="PF03171">
    <property type="entry name" value="2OG-FeII_Oxy"/>
    <property type="match status" value="2"/>
</dbReference>
<comment type="catalytic activity">
    <reaction evidence="6">
        <text>gibberellin A53 + 2 2-oxoglutarate + 3 O2 + H(+) = gibberellin A20 + 2 succinate + 3 CO2 + 2 H2O</text>
        <dbReference type="Rhea" id="RHEA:60796"/>
        <dbReference type="ChEBI" id="CHEBI:15377"/>
        <dbReference type="ChEBI" id="CHEBI:15378"/>
        <dbReference type="ChEBI" id="CHEBI:15379"/>
        <dbReference type="ChEBI" id="CHEBI:16526"/>
        <dbReference type="ChEBI" id="CHEBI:16810"/>
        <dbReference type="ChEBI" id="CHEBI:30031"/>
        <dbReference type="ChEBI" id="CHEBI:58526"/>
        <dbReference type="ChEBI" id="CHEBI:143954"/>
    </reaction>
    <physiologicalReaction direction="left-to-right" evidence="6">
        <dbReference type="Rhea" id="RHEA:60797"/>
    </physiologicalReaction>
</comment>
<dbReference type="PROSITE" id="PS51471">
    <property type="entry name" value="FE2OG_OXY"/>
    <property type="match status" value="1"/>
</dbReference>
<dbReference type="AlphaFoldDB" id="A0AAP0FUL0"/>
<dbReference type="InterPro" id="IPR044861">
    <property type="entry name" value="IPNS-like_FE2OG_OXY"/>
</dbReference>
<evidence type="ECO:0000256" key="2">
    <source>
        <dbReference type="ARBA" id="ARBA00022723"/>
    </source>
</evidence>
<keyword evidence="3 7" id="KW-0560">Oxidoreductase</keyword>
<evidence type="ECO:0000313" key="10">
    <source>
        <dbReference type="Proteomes" id="UP001418222"/>
    </source>
</evidence>
<dbReference type="InterPro" id="IPR050231">
    <property type="entry name" value="Iron_ascorbate_oxido_reductase"/>
</dbReference>
<keyword evidence="4 7" id="KW-0408">Iron</keyword>
<dbReference type="PANTHER" id="PTHR47990">
    <property type="entry name" value="2-OXOGLUTARATE (2OG) AND FE(II)-DEPENDENT OXYGENASE SUPERFAMILY PROTEIN-RELATED"/>
    <property type="match status" value="1"/>
</dbReference>
<evidence type="ECO:0000256" key="6">
    <source>
        <dbReference type="ARBA" id="ARBA00050797"/>
    </source>
</evidence>
<evidence type="ECO:0000256" key="4">
    <source>
        <dbReference type="ARBA" id="ARBA00023004"/>
    </source>
</evidence>
<name>A0AAP0FUL0_9ASPA</name>
<dbReference type="InterPro" id="IPR005123">
    <property type="entry name" value="Oxoglu/Fe-dep_dioxygenase_dom"/>
</dbReference>
<gene>
    <name evidence="9" type="primary">20ox2</name>
    <name evidence="9" type="ORF">KSP39_PZI023251</name>
</gene>
<dbReference type="GO" id="GO:0046872">
    <property type="term" value="F:metal ion binding"/>
    <property type="evidence" value="ECO:0007669"/>
    <property type="project" value="UniProtKB-KW"/>
</dbReference>
<dbReference type="Proteomes" id="UP001418222">
    <property type="component" value="Unassembled WGS sequence"/>
</dbReference>
<dbReference type="Gene3D" id="2.60.120.330">
    <property type="entry name" value="B-lactam Antibiotic, Isopenicillin N Synthase, Chain"/>
    <property type="match status" value="1"/>
</dbReference>
<protein>
    <submittedName>
        <fullName evidence="9">Gibberellin 20 oxidase 2</fullName>
    </submittedName>
</protein>
<evidence type="ECO:0000256" key="3">
    <source>
        <dbReference type="ARBA" id="ARBA00023002"/>
    </source>
</evidence>
<dbReference type="EMBL" id="JBBWWQ010000020">
    <property type="protein sequence ID" value="KAK8916200.1"/>
    <property type="molecule type" value="Genomic_DNA"/>
</dbReference>
<accession>A0AAP0FUL0</accession>
<evidence type="ECO:0000313" key="9">
    <source>
        <dbReference type="EMBL" id="KAK8916200.1"/>
    </source>
</evidence>
<dbReference type="SUPFAM" id="SSF51197">
    <property type="entry name" value="Clavaminate synthase-like"/>
    <property type="match status" value="2"/>
</dbReference>
<feature type="domain" description="Fe2OG dioxygenase" evidence="8">
    <location>
        <begin position="120"/>
        <end position="247"/>
    </location>
</feature>
<keyword evidence="2 7" id="KW-0479">Metal-binding</keyword>
<reference evidence="9 10" key="1">
    <citation type="journal article" date="2022" name="Nat. Plants">
        <title>Genomes of leafy and leafless Platanthera orchids illuminate the evolution of mycoheterotrophy.</title>
        <authorList>
            <person name="Li M.H."/>
            <person name="Liu K.W."/>
            <person name="Li Z."/>
            <person name="Lu H.C."/>
            <person name="Ye Q.L."/>
            <person name="Zhang D."/>
            <person name="Wang J.Y."/>
            <person name="Li Y.F."/>
            <person name="Zhong Z.M."/>
            <person name="Liu X."/>
            <person name="Yu X."/>
            <person name="Liu D.K."/>
            <person name="Tu X.D."/>
            <person name="Liu B."/>
            <person name="Hao Y."/>
            <person name="Liao X.Y."/>
            <person name="Jiang Y.T."/>
            <person name="Sun W.H."/>
            <person name="Chen J."/>
            <person name="Chen Y.Q."/>
            <person name="Ai Y."/>
            <person name="Zhai J.W."/>
            <person name="Wu S.S."/>
            <person name="Zhou Z."/>
            <person name="Hsiao Y.Y."/>
            <person name="Wu W.L."/>
            <person name="Chen Y.Y."/>
            <person name="Lin Y.F."/>
            <person name="Hsu J.L."/>
            <person name="Li C.Y."/>
            <person name="Wang Z.W."/>
            <person name="Zhao X."/>
            <person name="Zhong W.Y."/>
            <person name="Ma X.K."/>
            <person name="Ma L."/>
            <person name="Huang J."/>
            <person name="Chen G.Z."/>
            <person name="Huang M.Z."/>
            <person name="Huang L."/>
            <person name="Peng D.H."/>
            <person name="Luo Y.B."/>
            <person name="Zou S.Q."/>
            <person name="Chen S.P."/>
            <person name="Lan S."/>
            <person name="Tsai W.C."/>
            <person name="Van de Peer Y."/>
            <person name="Liu Z.J."/>
        </authorList>
    </citation>
    <scope>NUCLEOTIDE SEQUENCE [LARGE SCALE GENOMIC DNA]</scope>
    <source>
        <strain evidence="9">Lor287</strain>
    </source>
</reference>
<dbReference type="GO" id="GO:0016491">
    <property type="term" value="F:oxidoreductase activity"/>
    <property type="evidence" value="ECO:0007669"/>
    <property type="project" value="UniProtKB-KW"/>
</dbReference>
<comment type="similarity">
    <text evidence="7">Belongs to the iron/ascorbate-dependent oxidoreductase family.</text>
</comment>
<comment type="catalytic activity">
    <reaction evidence="5">
        <text>gibberellin A12 + 2 2-oxoglutarate + 3 O2 + H(+) = gibberellin A9 + 2 succinate + 3 CO2 + 2 H2O</text>
        <dbReference type="Rhea" id="RHEA:60772"/>
        <dbReference type="ChEBI" id="CHEBI:15377"/>
        <dbReference type="ChEBI" id="CHEBI:15378"/>
        <dbReference type="ChEBI" id="CHEBI:15379"/>
        <dbReference type="ChEBI" id="CHEBI:16526"/>
        <dbReference type="ChEBI" id="CHEBI:16810"/>
        <dbReference type="ChEBI" id="CHEBI:30031"/>
        <dbReference type="ChEBI" id="CHEBI:58627"/>
        <dbReference type="ChEBI" id="CHEBI:73255"/>
    </reaction>
    <physiologicalReaction direction="left-to-right" evidence="5">
        <dbReference type="Rhea" id="RHEA:60773"/>
    </physiologicalReaction>
</comment>
<dbReference type="InterPro" id="IPR027443">
    <property type="entry name" value="IPNS-like_sf"/>
</dbReference>
<proteinExistence type="inferred from homology"/>
<dbReference type="FunFam" id="2.60.120.330:FF:000003">
    <property type="entry name" value="Gibberellin 20 oxidase 2"/>
    <property type="match status" value="1"/>
</dbReference>
<evidence type="ECO:0000259" key="8">
    <source>
        <dbReference type="PROSITE" id="PS51471"/>
    </source>
</evidence>
<evidence type="ECO:0000256" key="1">
    <source>
        <dbReference type="ARBA" id="ARBA00001961"/>
    </source>
</evidence>
<keyword evidence="10" id="KW-1185">Reference proteome</keyword>
<comment type="cofactor">
    <cofactor evidence="1">
        <name>L-ascorbate</name>
        <dbReference type="ChEBI" id="CHEBI:38290"/>
    </cofactor>
</comment>
<organism evidence="9 10">
    <name type="scientific">Platanthera zijinensis</name>
    <dbReference type="NCBI Taxonomy" id="2320716"/>
    <lineage>
        <taxon>Eukaryota</taxon>
        <taxon>Viridiplantae</taxon>
        <taxon>Streptophyta</taxon>
        <taxon>Embryophyta</taxon>
        <taxon>Tracheophyta</taxon>
        <taxon>Spermatophyta</taxon>
        <taxon>Magnoliopsida</taxon>
        <taxon>Liliopsida</taxon>
        <taxon>Asparagales</taxon>
        <taxon>Orchidaceae</taxon>
        <taxon>Orchidoideae</taxon>
        <taxon>Orchideae</taxon>
        <taxon>Orchidinae</taxon>
        <taxon>Platanthera</taxon>
    </lineage>
</organism>
<evidence type="ECO:0000256" key="5">
    <source>
        <dbReference type="ARBA" id="ARBA00050508"/>
    </source>
</evidence>
<comment type="caution">
    <text evidence="9">The sequence shown here is derived from an EMBL/GenBank/DDBJ whole genome shotgun (WGS) entry which is preliminary data.</text>
</comment>
<evidence type="ECO:0000256" key="7">
    <source>
        <dbReference type="RuleBase" id="RU003682"/>
    </source>
</evidence>
<sequence length="312" mass="35448">MQAAMNCIPRFFTLPLSDKLKARGNPLCRNWGYAGAGAHSDRFTANLPWKETLSFGSDSASSDSMVADYFVSTLGDGFREMGAVYQKYCEAMMKLALSIMELLGMSLGVDRAHFREFFGDGNSIMRLNYYPPCQEPELTFGTGPHCDPTSITILLQQDEVDGLEVFSRGEWRVVRPARGALIVNIGDTFMVTHISLINLCLFLLLHEIYVLYRANNALTNGMYKSCLHRAVVNKVKERSSLAFFLCPRINRVVRPPECLVNEENPRKYPDFTWAELFDFTQKHYRADMETLPTFTHWLLSSSRSHYSHPSPP</sequence>
<dbReference type="GO" id="GO:0009685">
    <property type="term" value="P:gibberellin metabolic process"/>
    <property type="evidence" value="ECO:0007669"/>
    <property type="project" value="UniProtKB-ARBA"/>
</dbReference>